<dbReference type="SUPFAM" id="SSF69695">
    <property type="entry name" value="SRP19"/>
    <property type="match status" value="1"/>
</dbReference>
<dbReference type="GO" id="GO:0006617">
    <property type="term" value="P:SRP-dependent cotranslational protein targeting to membrane, signal sequence recognition"/>
    <property type="evidence" value="ECO:0007669"/>
    <property type="project" value="TreeGrafter"/>
</dbReference>
<evidence type="ECO:0000256" key="2">
    <source>
        <dbReference type="ARBA" id="ARBA00022490"/>
    </source>
</evidence>
<evidence type="ECO:0000256" key="3">
    <source>
        <dbReference type="ARBA" id="ARBA00023135"/>
    </source>
</evidence>
<dbReference type="GO" id="GO:0008312">
    <property type="term" value="F:7S RNA binding"/>
    <property type="evidence" value="ECO:0007669"/>
    <property type="project" value="InterPro"/>
</dbReference>
<dbReference type="InParanoid" id="D8M9I5"/>
<keyword evidence="2" id="KW-0963">Cytoplasm</keyword>
<dbReference type="Gene3D" id="3.30.56.30">
    <property type="entry name" value="Signal recognition particle, SRP19-like subunit"/>
    <property type="match status" value="1"/>
</dbReference>
<evidence type="ECO:0000256" key="5">
    <source>
        <dbReference type="SAM" id="MobiDB-lite"/>
    </source>
</evidence>
<dbReference type="Proteomes" id="UP000008312">
    <property type="component" value="Unassembled WGS sequence"/>
</dbReference>
<accession>D8M9I5</accession>
<dbReference type="PANTHER" id="PTHR17453:SF0">
    <property type="entry name" value="SIGNAL RECOGNITION PARTICLE 19 KDA PROTEIN"/>
    <property type="match status" value="1"/>
</dbReference>
<gene>
    <name evidence="6" type="ORF">GSBLH_T00004428001</name>
</gene>
<sequence length="129" mass="14406">MYPSYIDSSMSVKDGRKVRADLSCENPTVQEVAKACIQLGLDCLIEPKRYPKKWWVPGRCRIRIHNADGSPCNKSVNSRKELFHEVGKVIPQIRQQMREQMSASQKGGPAPAGSQNKAKPKGKGKGRKK</sequence>
<dbReference type="FunCoup" id="D8M9I5">
    <property type="interactions" value="341"/>
</dbReference>
<evidence type="ECO:0000256" key="4">
    <source>
        <dbReference type="ARBA" id="ARBA00023274"/>
    </source>
</evidence>
<keyword evidence="3" id="KW-0733">Signal recognition particle</keyword>
<dbReference type="PANTHER" id="PTHR17453">
    <property type="entry name" value="SIGNAL RECOGNITION PARTICLE 19 KD PROTEIN"/>
    <property type="match status" value="1"/>
</dbReference>
<dbReference type="AlphaFoldDB" id="D8M9I5"/>
<feature type="region of interest" description="Disordered" evidence="5">
    <location>
        <begin position="93"/>
        <end position="129"/>
    </location>
</feature>
<organism evidence="6">
    <name type="scientific">Blastocystis hominis</name>
    <dbReference type="NCBI Taxonomy" id="12968"/>
    <lineage>
        <taxon>Eukaryota</taxon>
        <taxon>Sar</taxon>
        <taxon>Stramenopiles</taxon>
        <taxon>Bigyra</taxon>
        <taxon>Opalozoa</taxon>
        <taxon>Opalinata</taxon>
        <taxon>Blastocystidae</taxon>
        <taxon>Blastocystis</taxon>
    </lineage>
</organism>
<dbReference type="RefSeq" id="XP_012898772.1">
    <property type="nucleotide sequence ID" value="XM_013043318.1"/>
</dbReference>
<dbReference type="OrthoDB" id="2190947at2759"/>
<evidence type="ECO:0008006" key="8">
    <source>
        <dbReference type="Google" id="ProtNLM"/>
    </source>
</evidence>
<name>D8M9I5_BLAHO</name>
<proteinExistence type="predicted"/>
<dbReference type="GeneID" id="24921455"/>
<dbReference type="GO" id="GO:0005786">
    <property type="term" value="C:signal recognition particle, endoplasmic reticulum targeting"/>
    <property type="evidence" value="ECO:0007669"/>
    <property type="project" value="UniProtKB-KW"/>
</dbReference>
<protein>
    <recommendedName>
        <fullName evidence="8">Signal recognition particle 19 kDa protein</fullName>
    </recommendedName>
</protein>
<feature type="compositionally biased region" description="Basic residues" evidence="5">
    <location>
        <begin position="118"/>
        <end position="129"/>
    </location>
</feature>
<evidence type="ECO:0000256" key="1">
    <source>
        <dbReference type="ARBA" id="ARBA00004496"/>
    </source>
</evidence>
<keyword evidence="7" id="KW-1185">Reference proteome</keyword>
<comment type="subcellular location">
    <subcellularLocation>
        <location evidence="1">Cytoplasm</location>
    </subcellularLocation>
</comment>
<dbReference type="InterPro" id="IPR002778">
    <property type="entry name" value="Signal_recog_particle_SRP19"/>
</dbReference>
<dbReference type="OMA" id="ERTKCYP"/>
<dbReference type="InterPro" id="IPR036521">
    <property type="entry name" value="SRP19-like_sf"/>
</dbReference>
<feature type="compositionally biased region" description="Polar residues" evidence="5">
    <location>
        <begin position="93"/>
        <end position="105"/>
    </location>
</feature>
<evidence type="ECO:0000313" key="7">
    <source>
        <dbReference type="Proteomes" id="UP000008312"/>
    </source>
</evidence>
<evidence type="ECO:0000313" key="6">
    <source>
        <dbReference type="EMBL" id="CBK24724.2"/>
    </source>
</evidence>
<dbReference type="Pfam" id="PF01922">
    <property type="entry name" value="SRP19"/>
    <property type="match status" value="1"/>
</dbReference>
<keyword evidence="4" id="KW-0687">Ribonucleoprotein</keyword>
<reference evidence="6" key="1">
    <citation type="submission" date="2010-02" db="EMBL/GenBank/DDBJ databases">
        <title>Sequencing and annotation of the Blastocystis hominis genome.</title>
        <authorList>
            <person name="Wincker P."/>
        </authorList>
    </citation>
    <scope>NUCLEOTIDE SEQUENCE</scope>
    <source>
        <strain evidence="6">Singapore isolate B</strain>
    </source>
</reference>
<dbReference type="EMBL" id="FN668688">
    <property type="protein sequence ID" value="CBK24724.2"/>
    <property type="molecule type" value="Genomic_DNA"/>
</dbReference>